<comment type="caution">
    <text evidence="1">The sequence shown here is derived from an EMBL/GenBank/DDBJ whole genome shotgun (WGS) entry which is preliminary data.</text>
</comment>
<evidence type="ECO:0000313" key="2">
    <source>
        <dbReference type="Proteomes" id="UP001497680"/>
    </source>
</evidence>
<accession>A0ACC0CNG7</accession>
<gene>
    <name evidence="1" type="ORF">F4821DRAFT_248163</name>
</gene>
<organism evidence="1 2">
    <name type="scientific">Hypoxylon rubiginosum</name>
    <dbReference type="NCBI Taxonomy" id="110542"/>
    <lineage>
        <taxon>Eukaryota</taxon>
        <taxon>Fungi</taxon>
        <taxon>Dikarya</taxon>
        <taxon>Ascomycota</taxon>
        <taxon>Pezizomycotina</taxon>
        <taxon>Sordariomycetes</taxon>
        <taxon>Xylariomycetidae</taxon>
        <taxon>Xylariales</taxon>
        <taxon>Hypoxylaceae</taxon>
        <taxon>Hypoxylon</taxon>
    </lineage>
</organism>
<dbReference type="Proteomes" id="UP001497680">
    <property type="component" value="Unassembled WGS sequence"/>
</dbReference>
<evidence type="ECO:0000313" key="1">
    <source>
        <dbReference type="EMBL" id="KAI6082006.1"/>
    </source>
</evidence>
<name>A0ACC0CNG7_9PEZI</name>
<dbReference type="EMBL" id="MU394381">
    <property type="protein sequence ID" value="KAI6082006.1"/>
    <property type="molecule type" value="Genomic_DNA"/>
</dbReference>
<sequence length="116" mass="12799">MLGLKDSCIDPASQKQYIKSLTGGKDNSNEGAQNGITYAFVVEFESVKDRDYYVDADPSHQEFKTFVAPILEEAVVVDYSEGVFQDFIEQGYHNIQLTNFKNPSSLSASSASLLCS</sequence>
<proteinExistence type="predicted"/>
<keyword evidence="2" id="KW-1185">Reference proteome</keyword>
<reference evidence="1 2" key="1">
    <citation type="journal article" date="2022" name="New Phytol.">
        <title>Ecological generalism drives hyperdiversity of secondary metabolite gene clusters in xylarialean endophytes.</title>
        <authorList>
            <person name="Franco M.E.E."/>
            <person name="Wisecaver J.H."/>
            <person name="Arnold A.E."/>
            <person name="Ju Y.M."/>
            <person name="Slot J.C."/>
            <person name="Ahrendt S."/>
            <person name="Moore L.P."/>
            <person name="Eastman K.E."/>
            <person name="Scott K."/>
            <person name="Konkel Z."/>
            <person name="Mondo S.J."/>
            <person name="Kuo A."/>
            <person name="Hayes R.D."/>
            <person name="Haridas S."/>
            <person name="Andreopoulos B."/>
            <person name="Riley R."/>
            <person name="LaButti K."/>
            <person name="Pangilinan J."/>
            <person name="Lipzen A."/>
            <person name="Amirebrahimi M."/>
            <person name="Yan J."/>
            <person name="Adam C."/>
            <person name="Keymanesh K."/>
            <person name="Ng V."/>
            <person name="Louie K."/>
            <person name="Northen T."/>
            <person name="Drula E."/>
            <person name="Henrissat B."/>
            <person name="Hsieh H.M."/>
            <person name="Youens-Clark K."/>
            <person name="Lutzoni F."/>
            <person name="Miadlikowska J."/>
            <person name="Eastwood D.C."/>
            <person name="Hamelin R.C."/>
            <person name="Grigoriev I.V."/>
            <person name="U'Ren J.M."/>
        </authorList>
    </citation>
    <scope>NUCLEOTIDE SEQUENCE [LARGE SCALE GENOMIC DNA]</scope>
    <source>
        <strain evidence="1 2">ER1909</strain>
    </source>
</reference>
<protein>
    <submittedName>
        <fullName evidence="1">Stress responsive A/B barrel domain-containing protein</fullName>
    </submittedName>
</protein>